<evidence type="ECO:0000313" key="5">
    <source>
        <dbReference type="Proteomes" id="UP001228376"/>
    </source>
</evidence>
<dbReference type="Proteomes" id="UP001228376">
    <property type="component" value="Unassembled WGS sequence"/>
</dbReference>
<dbReference type="PROSITE" id="PS51272">
    <property type="entry name" value="SLH"/>
    <property type="match status" value="2"/>
</dbReference>
<feature type="chain" id="PRO_5046275426" evidence="2">
    <location>
        <begin position="23"/>
        <end position="149"/>
    </location>
</feature>
<feature type="domain" description="SLH" evidence="3">
    <location>
        <begin position="93"/>
        <end position="149"/>
    </location>
</feature>
<protein>
    <submittedName>
        <fullName evidence="4">S-layer homology domain-containing protein</fullName>
    </submittedName>
</protein>
<dbReference type="RefSeq" id="WP_320384282.1">
    <property type="nucleotide sequence ID" value="NZ_JAROCA020000001.1"/>
</dbReference>
<evidence type="ECO:0000256" key="1">
    <source>
        <dbReference type="ARBA" id="ARBA00022729"/>
    </source>
</evidence>
<organism evidence="4 5">
    <name type="scientific">Tigheibacillus jepli</name>
    <dbReference type="NCBI Taxonomy" id="3035914"/>
    <lineage>
        <taxon>Bacteria</taxon>
        <taxon>Bacillati</taxon>
        <taxon>Bacillota</taxon>
        <taxon>Bacilli</taxon>
        <taxon>Bacillales</taxon>
        <taxon>Bacillaceae</taxon>
        <taxon>Tigheibacillus</taxon>
    </lineage>
</organism>
<evidence type="ECO:0000256" key="2">
    <source>
        <dbReference type="SAM" id="SignalP"/>
    </source>
</evidence>
<sequence>MVRKIGKLTGLTMAGVAGSAMLAVPVVSASAPSFTDVDGTSHAEAINALAKAGIVTGYENKTFGTWNEISRQHVAVILYRALHLEAPDNVGKTLEKYSDVDEKHPYAKQIAAVTKAGIFKGTNGKFYPDKPITREQAASVIVLAAFGKV</sequence>
<name>A0ABU5CEH3_9BACI</name>
<gene>
    <name evidence="4" type="ORF">P5G51_004200</name>
</gene>
<dbReference type="EMBL" id="JAROCA020000001">
    <property type="protein sequence ID" value="MDY0404709.1"/>
    <property type="molecule type" value="Genomic_DNA"/>
</dbReference>
<feature type="signal peptide" evidence="2">
    <location>
        <begin position="1"/>
        <end position="22"/>
    </location>
</feature>
<evidence type="ECO:0000313" key="4">
    <source>
        <dbReference type="EMBL" id="MDY0404709.1"/>
    </source>
</evidence>
<feature type="domain" description="SLH" evidence="3">
    <location>
        <begin position="29"/>
        <end position="92"/>
    </location>
</feature>
<dbReference type="InterPro" id="IPR051465">
    <property type="entry name" value="Cell_Envelope_Struct_Comp"/>
</dbReference>
<reference evidence="4 5" key="1">
    <citation type="submission" date="2023-10" db="EMBL/GenBank/DDBJ databases">
        <title>179-bfca-hs.</title>
        <authorList>
            <person name="Miliotis G."/>
            <person name="Sengupta P."/>
            <person name="Hameed A."/>
            <person name="Chuvochina M."/>
            <person name="Mcdonagh F."/>
            <person name="Simpson A.C."/>
            <person name="Singh N.K."/>
            <person name="Rekha P.D."/>
            <person name="Raman K."/>
            <person name="Hugenholtz P."/>
            <person name="Venkateswaran K."/>
        </authorList>
    </citation>
    <scope>NUCLEOTIDE SEQUENCE [LARGE SCALE GENOMIC DNA]</scope>
    <source>
        <strain evidence="4 5">179-BFC-A-HS</strain>
    </source>
</reference>
<keyword evidence="1 2" id="KW-0732">Signal</keyword>
<evidence type="ECO:0000259" key="3">
    <source>
        <dbReference type="PROSITE" id="PS51272"/>
    </source>
</evidence>
<dbReference type="Pfam" id="PF00395">
    <property type="entry name" value="SLH"/>
    <property type="match status" value="2"/>
</dbReference>
<keyword evidence="5" id="KW-1185">Reference proteome</keyword>
<accession>A0ABU5CEH3</accession>
<comment type="caution">
    <text evidence="4">The sequence shown here is derived from an EMBL/GenBank/DDBJ whole genome shotgun (WGS) entry which is preliminary data.</text>
</comment>
<dbReference type="PANTHER" id="PTHR43308">
    <property type="entry name" value="OUTER MEMBRANE PROTEIN ALPHA-RELATED"/>
    <property type="match status" value="1"/>
</dbReference>
<proteinExistence type="predicted"/>
<dbReference type="InterPro" id="IPR001119">
    <property type="entry name" value="SLH_dom"/>
</dbReference>